<protein>
    <recommendedName>
        <fullName evidence="3">CSC1/OSCA1-like cytosolic domain-containing protein</fullName>
    </recommendedName>
</protein>
<dbReference type="GO" id="GO:0005227">
    <property type="term" value="F:calcium-activated cation channel activity"/>
    <property type="evidence" value="ECO:0007669"/>
    <property type="project" value="InterPro"/>
</dbReference>
<feature type="transmembrane region" description="Helical" evidence="2">
    <location>
        <begin position="384"/>
        <end position="410"/>
    </location>
</feature>
<dbReference type="InterPro" id="IPR027815">
    <property type="entry name" value="CSC1/OSCA1-like_cyt"/>
</dbReference>
<feature type="region of interest" description="Disordered" evidence="1">
    <location>
        <begin position="23"/>
        <end position="43"/>
    </location>
</feature>
<dbReference type="PANTHER" id="PTHR13018:SF83">
    <property type="entry name" value="RRM DOMAIN-CONTAINING PROTEIN"/>
    <property type="match status" value="1"/>
</dbReference>
<dbReference type="PANTHER" id="PTHR13018">
    <property type="entry name" value="PROBABLE MEMBRANE PROTEIN DUF221-RELATED"/>
    <property type="match status" value="1"/>
</dbReference>
<feature type="transmembrane region" description="Helical" evidence="2">
    <location>
        <begin position="153"/>
        <end position="172"/>
    </location>
</feature>
<feature type="domain" description="CSC1/OSCA1-like cytosolic" evidence="3">
    <location>
        <begin position="192"/>
        <end position="368"/>
    </location>
</feature>
<feature type="transmembrane region" description="Helical" evidence="2">
    <location>
        <begin position="511"/>
        <end position="532"/>
    </location>
</feature>
<proteinExistence type="predicted"/>
<feature type="transmembrane region" description="Helical" evidence="2">
    <location>
        <begin position="430"/>
        <end position="449"/>
    </location>
</feature>
<dbReference type="Proteomes" id="UP000688137">
    <property type="component" value="Unassembled WGS sequence"/>
</dbReference>
<keyword evidence="2" id="KW-0812">Transmembrane</keyword>
<feature type="transmembrane region" description="Helical" evidence="2">
    <location>
        <begin position="652"/>
        <end position="672"/>
    </location>
</feature>
<evidence type="ECO:0000256" key="1">
    <source>
        <dbReference type="SAM" id="MobiDB-lite"/>
    </source>
</evidence>
<dbReference type="InterPro" id="IPR045122">
    <property type="entry name" value="Csc1-like"/>
</dbReference>
<evidence type="ECO:0000313" key="4">
    <source>
        <dbReference type="EMBL" id="CAD8079437.1"/>
    </source>
</evidence>
<accession>A0A8S1MGA6</accession>
<evidence type="ECO:0000313" key="5">
    <source>
        <dbReference type="Proteomes" id="UP000688137"/>
    </source>
</evidence>
<keyword evidence="2" id="KW-0472">Membrane</keyword>
<feature type="transmembrane region" description="Helical" evidence="2">
    <location>
        <begin position="76"/>
        <end position="97"/>
    </location>
</feature>
<keyword evidence="5" id="KW-1185">Reference proteome</keyword>
<reference evidence="4" key="1">
    <citation type="submission" date="2021-01" db="EMBL/GenBank/DDBJ databases">
        <authorList>
            <consortium name="Genoscope - CEA"/>
            <person name="William W."/>
        </authorList>
    </citation>
    <scope>NUCLEOTIDE SEQUENCE</scope>
</reference>
<comment type="caution">
    <text evidence="4">The sequence shown here is derived from an EMBL/GenBank/DDBJ whole genome shotgun (WGS) entry which is preliminary data.</text>
</comment>
<organism evidence="4 5">
    <name type="scientific">Paramecium primaurelia</name>
    <dbReference type="NCBI Taxonomy" id="5886"/>
    <lineage>
        <taxon>Eukaryota</taxon>
        <taxon>Sar</taxon>
        <taxon>Alveolata</taxon>
        <taxon>Ciliophora</taxon>
        <taxon>Intramacronucleata</taxon>
        <taxon>Oligohymenophorea</taxon>
        <taxon>Peniculida</taxon>
        <taxon>Parameciidae</taxon>
        <taxon>Paramecium</taxon>
    </lineage>
</organism>
<feature type="compositionally biased region" description="Basic and acidic residues" evidence="1">
    <location>
        <begin position="24"/>
        <end position="43"/>
    </location>
</feature>
<evidence type="ECO:0000256" key="2">
    <source>
        <dbReference type="SAM" id="Phobius"/>
    </source>
</evidence>
<dbReference type="Pfam" id="PF14703">
    <property type="entry name" value="PHM7_cyt"/>
    <property type="match status" value="1"/>
</dbReference>
<gene>
    <name evidence="4" type="ORF">PPRIM_AZ9-3.1.T0620024</name>
</gene>
<name>A0A8S1MGA6_PARPR</name>
<evidence type="ECO:0000259" key="3">
    <source>
        <dbReference type="Pfam" id="PF14703"/>
    </source>
</evidence>
<dbReference type="GO" id="GO:0005886">
    <property type="term" value="C:plasma membrane"/>
    <property type="evidence" value="ECO:0007669"/>
    <property type="project" value="TreeGrafter"/>
</dbReference>
<feature type="transmembrane region" description="Helical" evidence="2">
    <location>
        <begin position="470"/>
        <end position="491"/>
    </location>
</feature>
<sequence length="739" mass="86327">MDYNPLKMPCDWNVARKHALARRTAPDTKAHHDEDDDEEPKKPETCPCCGFEIERKEIPYCDDIKSLKFLGAGFPLFYNFLKFCILLLCLQSLVAIFNVLSNYHGEFCEQIQQLFRQQSLNPVSQQMEPNCQDSLFLKLSIANKLNNSEVVVFIQKANLIMLIIMIILLQFFRRHQKKLDNQIDESQLTPSDYTIMVTNIPKTLNVNYRWELTNLFQNYAVSDTNFQITVTKVVLVYDITEIMTEEAKIEKSLQKKKIALQTSNMKYDCQDVRDCELEIEASQKRIKDLQEEYFWTNRQFSGIAFVSFESEKMKDLVLSQNTHTLLDKVKTFLYSGKTPGLDEMELQWQAQKLFLEQAPEPNDILWENLATLTQDKIVARIKGFFITIIVQGITFFFIYYLSIRCIRLVYNEELEKRRIGVDDKEKLKNVQTISFAIASTIVLVNKILIEPLMKWITKIEKISTNTKFQISYANKLTISLFVNAAIVSYVIDILIFSNVYGFGGFLYNESLIFIMNAAIAPLIWFIDPWTLIRKLQRDHQAQKVNDCLLTQKEANEIMEEVDYQLAMRYADIIKTMWFTFFFGTAIPIGVFSSLIGLCLFYLIDKYNILRRRTVKESISQELSWQMINMLEFIVLFNPLGNTVVSLFLNQNFDIFSTIGVIIGLSFQILPIHRCVDSMFPIRNFEEPVSYKKAQIEFDTDYDRENPVTKQKAIAEYSLQLQGITQDRKVEYQIMHENHY</sequence>
<feature type="transmembrane region" description="Helical" evidence="2">
    <location>
        <begin position="622"/>
        <end position="640"/>
    </location>
</feature>
<dbReference type="AlphaFoldDB" id="A0A8S1MGA6"/>
<dbReference type="EMBL" id="CAJJDM010000063">
    <property type="protein sequence ID" value="CAD8079437.1"/>
    <property type="molecule type" value="Genomic_DNA"/>
</dbReference>
<dbReference type="OMA" id="LQFFRRH"/>
<feature type="transmembrane region" description="Helical" evidence="2">
    <location>
        <begin position="577"/>
        <end position="602"/>
    </location>
</feature>
<keyword evidence="2" id="KW-1133">Transmembrane helix</keyword>